<dbReference type="InterPro" id="IPR001647">
    <property type="entry name" value="HTH_TetR"/>
</dbReference>
<reference evidence="7 8" key="1">
    <citation type="submission" date="2024-12" db="EMBL/GenBank/DDBJ databases">
        <title>Forecasting of Potato common scab and diversities of Pathogenic streptomyces spp. in china.</title>
        <authorList>
            <person name="Handique U."/>
            <person name="Wu J."/>
        </authorList>
    </citation>
    <scope>NUCLEOTIDE SEQUENCE [LARGE SCALE GENOMIC DNA]</scope>
    <source>
        <strain evidence="7 8">ZRIMU1530</strain>
    </source>
</reference>
<dbReference type="EMBL" id="JBJVNI010000016">
    <property type="protein sequence ID" value="MFM9612665.1"/>
    <property type="molecule type" value="Genomic_DNA"/>
</dbReference>
<sequence>MAHVPAAVRRTQIIEAAAAVIARDGVAGATTRRIAAEAGLSLATLHYVFKTKDDILAGVLESLIEHADQDNSTLAAHLVTSPGAAPPALSEVIQQLVRTAWGLVSGDLVTQRVEYELTLYALRTPEAAQLGRALRDYHLSAIERIVHRALEHTGQVSRIPPRDLAHLMYCTIDGVLLGHLVEPDAGQADRTVAHLADAVLNLVESPATA</sequence>
<evidence type="ECO:0000259" key="6">
    <source>
        <dbReference type="PROSITE" id="PS50977"/>
    </source>
</evidence>
<dbReference type="Pfam" id="PF00440">
    <property type="entry name" value="TetR_N"/>
    <property type="match status" value="1"/>
</dbReference>
<dbReference type="Gene3D" id="1.10.357.10">
    <property type="entry name" value="Tetracycline Repressor, domain 2"/>
    <property type="match status" value="1"/>
</dbReference>
<evidence type="ECO:0000313" key="8">
    <source>
        <dbReference type="Proteomes" id="UP001631957"/>
    </source>
</evidence>
<dbReference type="PROSITE" id="PS50977">
    <property type="entry name" value="HTH_TETR_2"/>
    <property type="match status" value="1"/>
</dbReference>
<feature type="DNA-binding region" description="H-T-H motif" evidence="5">
    <location>
        <begin position="30"/>
        <end position="49"/>
    </location>
</feature>
<keyword evidence="1" id="KW-0678">Repressor</keyword>
<dbReference type="SUPFAM" id="SSF48498">
    <property type="entry name" value="Tetracyclin repressor-like, C-terminal domain"/>
    <property type="match status" value="1"/>
</dbReference>
<dbReference type="PANTHER" id="PTHR30055:SF234">
    <property type="entry name" value="HTH-TYPE TRANSCRIPTIONAL REGULATOR BETI"/>
    <property type="match status" value="1"/>
</dbReference>
<proteinExistence type="predicted"/>
<name>A0ABW9HX22_9ACTN</name>
<evidence type="ECO:0000256" key="1">
    <source>
        <dbReference type="ARBA" id="ARBA00022491"/>
    </source>
</evidence>
<dbReference type="RefSeq" id="WP_409122620.1">
    <property type="nucleotide sequence ID" value="NZ_JBJVNI010000016.1"/>
</dbReference>
<gene>
    <name evidence="7" type="ORF">ACKI18_28625</name>
</gene>
<dbReference type="SUPFAM" id="SSF46689">
    <property type="entry name" value="Homeodomain-like"/>
    <property type="match status" value="1"/>
</dbReference>
<dbReference type="Pfam" id="PF13977">
    <property type="entry name" value="TetR_C_6"/>
    <property type="match status" value="1"/>
</dbReference>
<keyword evidence="2" id="KW-0805">Transcription regulation</keyword>
<protein>
    <submittedName>
        <fullName evidence="7">TetR/AcrR family transcriptional regulator</fullName>
    </submittedName>
</protein>
<dbReference type="InterPro" id="IPR039538">
    <property type="entry name" value="BetI_C"/>
</dbReference>
<dbReference type="PRINTS" id="PR00455">
    <property type="entry name" value="HTHTETR"/>
</dbReference>
<dbReference type="InterPro" id="IPR050109">
    <property type="entry name" value="HTH-type_TetR-like_transc_reg"/>
</dbReference>
<feature type="domain" description="HTH tetR-type" evidence="6">
    <location>
        <begin position="7"/>
        <end position="67"/>
    </location>
</feature>
<evidence type="ECO:0000256" key="4">
    <source>
        <dbReference type="ARBA" id="ARBA00023163"/>
    </source>
</evidence>
<dbReference type="PANTHER" id="PTHR30055">
    <property type="entry name" value="HTH-TYPE TRANSCRIPTIONAL REGULATOR RUTR"/>
    <property type="match status" value="1"/>
</dbReference>
<keyword evidence="3 5" id="KW-0238">DNA-binding</keyword>
<organism evidence="7 8">
    <name type="scientific">Streptomyces niveiscabiei</name>
    <dbReference type="NCBI Taxonomy" id="164115"/>
    <lineage>
        <taxon>Bacteria</taxon>
        <taxon>Bacillati</taxon>
        <taxon>Actinomycetota</taxon>
        <taxon>Actinomycetes</taxon>
        <taxon>Kitasatosporales</taxon>
        <taxon>Streptomycetaceae</taxon>
        <taxon>Streptomyces</taxon>
    </lineage>
</organism>
<comment type="caution">
    <text evidence="7">The sequence shown here is derived from an EMBL/GenBank/DDBJ whole genome shotgun (WGS) entry which is preliminary data.</text>
</comment>
<dbReference type="Proteomes" id="UP001631957">
    <property type="component" value="Unassembled WGS sequence"/>
</dbReference>
<accession>A0ABW9HX22</accession>
<evidence type="ECO:0000256" key="5">
    <source>
        <dbReference type="PROSITE-ProRule" id="PRU00335"/>
    </source>
</evidence>
<keyword evidence="8" id="KW-1185">Reference proteome</keyword>
<keyword evidence="4" id="KW-0804">Transcription</keyword>
<dbReference type="InterPro" id="IPR036271">
    <property type="entry name" value="Tet_transcr_reg_TetR-rel_C_sf"/>
</dbReference>
<evidence type="ECO:0000256" key="2">
    <source>
        <dbReference type="ARBA" id="ARBA00023015"/>
    </source>
</evidence>
<dbReference type="InterPro" id="IPR009057">
    <property type="entry name" value="Homeodomain-like_sf"/>
</dbReference>
<evidence type="ECO:0000313" key="7">
    <source>
        <dbReference type="EMBL" id="MFM9612665.1"/>
    </source>
</evidence>
<evidence type="ECO:0000256" key="3">
    <source>
        <dbReference type="ARBA" id="ARBA00023125"/>
    </source>
</evidence>